<accession>A0ACC1MDE1</accession>
<protein>
    <submittedName>
        <fullName evidence="1">Uncharacterized protein</fullName>
    </submittedName>
</protein>
<gene>
    <name evidence="1" type="ORF">NQ176_g11265</name>
</gene>
<keyword evidence="2" id="KW-1185">Reference proteome</keyword>
<organism evidence="1 2">
    <name type="scientific">Zarea fungicola</name>
    <dbReference type="NCBI Taxonomy" id="93591"/>
    <lineage>
        <taxon>Eukaryota</taxon>
        <taxon>Fungi</taxon>
        <taxon>Dikarya</taxon>
        <taxon>Ascomycota</taxon>
        <taxon>Pezizomycotina</taxon>
        <taxon>Sordariomycetes</taxon>
        <taxon>Hypocreomycetidae</taxon>
        <taxon>Hypocreales</taxon>
        <taxon>Cordycipitaceae</taxon>
        <taxon>Zarea</taxon>
    </lineage>
</organism>
<dbReference type="EMBL" id="JANJQO010003673">
    <property type="protein sequence ID" value="KAJ2957202.1"/>
    <property type="molecule type" value="Genomic_DNA"/>
</dbReference>
<proteinExistence type="predicted"/>
<reference evidence="1" key="1">
    <citation type="submission" date="2022-08" db="EMBL/GenBank/DDBJ databases">
        <title>Genome Sequence of Lecanicillium fungicola.</title>
        <authorList>
            <person name="Buettner E."/>
        </authorList>
    </citation>
    <scope>NUCLEOTIDE SEQUENCE</scope>
    <source>
        <strain evidence="1">Babe33</strain>
    </source>
</reference>
<evidence type="ECO:0000313" key="2">
    <source>
        <dbReference type="Proteomes" id="UP001143910"/>
    </source>
</evidence>
<dbReference type="Proteomes" id="UP001143910">
    <property type="component" value="Unassembled WGS sequence"/>
</dbReference>
<evidence type="ECO:0000313" key="1">
    <source>
        <dbReference type="EMBL" id="KAJ2957202.1"/>
    </source>
</evidence>
<comment type="caution">
    <text evidence="1">The sequence shown here is derived from an EMBL/GenBank/DDBJ whole genome shotgun (WGS) entry which is preliminary data.</text>
</comment>
<sequence>MDVIMNACKFAPESYSPDKDKVVNNVRVQASPPKTVWGQNAGVEIDNKNGATALRPIRLPLITVAAGLSLLQQWLLY</sequence>
<name>A0ACC1MDE1_9HYPO</name>